<keyword evidence="9" id="KW-0408">Iron</keyword>
<evidence type="ECO:0000313" key="15">
    <source>
        <dbReference type="Proteomes" id="UP001183202"/>
    </source>
</evidence>
<name>A0ABU2N7M5_9PSEU</name>
<reference evidence="15" key="1">
    <citation type="submission" date="2023-07" db="EMBL/GenBank/DDBJ databases">
        <title>30 novel species of actinomycetes from the DSMZ collection.</title>
        <authorList>
            <person name="Nouioui I."/>
        </authorList>
    </citation>
    <scope>NUCLEOTIDE SEQUENCE [LARGE SCALE GENOMIC DNA]</scope>
    <source>
        <strain evidence="15">DSM 45834</strain>
    </source>
</reference>
<keyword evidence="12" id="KW-0732">Signal</keyword>
<evidence type="ECO:0000256" key="12">
    <source>
        <dbReference type="SAM" id="SignalP"/>
    </source>
</evidence>
<evidence type="ECO:0000256" key="10">
    <source>
        <dbReference type="ARBA" id="ARBA00033171"/>
    </source>
</evidence>
<keyword evidence="15" id="KW-1185">Reference proteome</keyword>
<dbReference type="Pfam" id="PF09084">
    <property type="entry name" value="NMT1"/>
    <property type="match status" value="1"/>
</dbReference>
<evidence type="ECO:0000256" key="5">
    <source>
        <dbReference type="ARBA" id="ARBA00022679"/>
    </source>
</evidence>
<comment type="caution">
    <text evidence="14">The sequence shown here is derived from an EMBL/GenBank/DDBJ whole genome shotgun (WGS) entry which is preliminary data.</text>
</comment>
<keyword evidence="6" id="KW-0479">Metal-binding</keyword>
<dbReference type="SUPFAM" id="SSF53850">
    <property type="entry name" value="Periplasmic binding protein-like II"/>
    <property type="match status" value="1"/>
</dbReference>
<evidence type="ECO:0000256" key="8">
    <source>
        <dbReference type="ARBA" id="ARBA00022977"/>
    </source>
</evidence>
<evidence type="ECO:0000256" key="2">
    <source>
        <dbReference type="ARBA" id="ARBA00004948"/>
    </source>
</evidence>
<feature type="signal peptide" evidence="12">
    <location>
        <begin position="1"/>
        <end position="26"/>
    </location>
</feature>
<keyword evidence="7" id="KW-0663">Pyridoxal phosphate</keyword>
<dbReference type="Gene3D" id="3.40.190.10">
    <property type="entry name" value="Periplasmic binding protein-like II"/>
    <property type="match status" value="2"/>
</dbReference>
<comment type="subunit">
    <text evidence="4">Homodimer.</text>
</comment>
<accession>A0ABU2N7M5</accession>
<evidence type="ECO:0000256" key="11">
    <source>
        <dbReference type="ARBA" id="ARBA00048179"/>
    </source>
</evidence>
<evidence type="ECO:0000256" key="1">
    <source>
        <dbReference type="ARBA" id="ARBA00003469"/>
    </source>
</evidence>
<dbReference type="PANTHER" id="PTHR31528:SF1">
    <property type="entry name" value="4-AMINO-5-HYDROXYMETHYL-2-METHYLPYRIMIDINE PHOSPHATE SYNTHASE THI11-RELATED"/>
    <property type="match status" value="1"/>
</dbReference>
<comment type="function">
    <text evidence="1">Responsible for the formation of the pyrimidine heterocycle in the thiamine biosynthesis pathway. Catalyzes the formation of hydroxymethylpyrimidine phosphate (HMP-P) from histidine and pyridoxal phosphate (PLP). The protein uses PLP and the active site histidine to form HMP-P, generating an inactive enzyme. The enzyme can only undergo a single turnover, which suggests it is a suicide enzyme.</text>
</comment>
<evidence type="ECO:0000256" key="7">
    <source>
        <dbReference type="ARBA" id="ARBA00022898"/>
    </source>
</evidence>
<proteinExistence type="inferred from homology"/>
<keyword evidence="8" id="KW-0784">Thiamine biosynthesis</keyword>
<dbReference type="PROSITE" id="PS51318">
    <property type="entry name" value="TAT"/>
    <property type="match status" value="1"/>
</dbReference>
<comment type="similarity">
    <text evidence="3">Belongs to the NMT1/THI5 family.</text>
</comment>
<evidence type="ECO:0000256" key="4">
    <source>
        <dbReference type="ARBA" id="ARBA00011738"/>
    </source>
</evidence>
<feature type="chain" id="PRO_5046117824" description="Thiamine pyrimidine synthase" evidence="12">
    <location>
        <begin position="27"/>
        <end position="356"/>
    </location>
</feature>
<dbReference type="RefSeq" id="WP_311555968.1">
    <property type="nucleotide sequence ID" value="NZ_JAVREJ010000005.1"/>
</dbReference>
<evidence type="ECO:0000256" key="9">
    <source>
        <dbReference type="ARBA" id="ARBA00023004"/>
    </source>
</evidence>
<comment type="catalytic activity">
    <reaction evidence="11">
        <text>N(6)-(pyridoxal phosphate)-L-lysyl-[4-amino-5-hydroxymethyl-2-methylpyrimidine phosphate synthase] + L-histidyl-[4-amino-5-hydroxymethyl-2-methylpyrimidine phosphate synthase] + 2 Fe(3+) + 4 H2O = L-lysyl-[4-amino-5-hydroxymethyl-2-methylpyrimidine phosphate synthase] + (2S)-2-amino-5-hydroxy-4-oxopentanoyl-[4-amino-5-hydroxymethyl-2-methylpyrimidine phosphate synthase] + 4-amino-2-methyl-5-(phosphooxymethyl)pyrimidine + 3-oxopropanoate + 2 Fe(2+) + 2 H(+)</text>
        <dbReference type="Rhea" id="RHEA:65756"/>
        <dbReference type="Rhea" id="RHEA-COMP:16892"/>
        <dbReference type="Rhea" id="RHEA-COMP:16893"/>
        <dbReference type="Rhea" id="RHEA-COMP:16894"/>
        <dbReference type="Rhea" id="RHEA-COMP:16895"/>
        <dbReference type="ChEBI" id="CHEBI:15377"/>
        <dbReference type="ChEBI" id="CHEBI:15378"/>
        <dbReference type="ChEBI" id="CHEBI:29033"/>
        <dbReference type="ChEBI" id="CHEBI:29034"/>
        <dbReference type="ChEBI" id="CHEBI:29969"/>
        <dbReference type="ChEBI" id="CHEBI:29979"/>
        <dbReference type="ChEBI" id="CHEBI:33190"/>
        <dbReference type="ChEBI" id="CHEBI:58354"/>
        <dbReference type="ChEBI" id="CHEBI:143915"/>
        <dbReference type="ChEBI" id="CHEBI:157692"/>
    </reaction>
    <physiologicalReaction direction="left-to-right" evidence="11">
        <dbReference type="Rhea" id="RHEA:65757"/>
    </physiologicalReaction>
</comment>
<keyword evidence="5" id="KW-0808">Transferase</keyword>
<sequence>MLSTSLDRRRFLRMSGLALGGAAALAACGGAPAGSSSGGGASGAATPNGTVAVQLSWIKNVEFAGEYMADTKGYYGAEGFEKVDLLAGGSASTGVETNLVSGACWAGLSAPVLTAPAVVQGAPLKIVGATFQKNPFCVVSLAEKGITEPGQLVGKKIGVQDTNDNVWTAFLKANSLDPASITRVPVQFDPTPVTTGEVDGFVAYLTNEPNALKVRGFETATLSFADNGFPLTAETVTVLQETLDNERDKVKAFLRAEIKGWKDALADPAEAARLAVEVYGKDLNLDRAEQELEMQSQILLVNPPDAKPDGLFNVSDALVEENMRSLALAGIDLTADQLFDLSLVKEIYAEDPSLKV</sequence>
<protein>
    <recommendedName>
        <fullName evidence="10">Thiamine pyrimidine synthase</fullName>
    </recommendedName>
</protein>
<dbReference type="EMBL" id="JAVREJ010000005">
    <property type="protein sequence ID" value="MDT0349940.1"/>
    <property type="molecule type" value="Genomic_DNA"/>
</dbReference>
<dbReference type="InterPro" id="IPR015168">
    <property type="entry name" value="SsuA/THI5"/>
</dbReference>
<evidence type="ECO:0000259" key="13">
    <source>
        <dbReference type="Pfam" id="PF09084"/>
    </source>
</evidence>
<feature type="domain" description="SsuA/THI5-like" evidence="13">
    <location>
        <begin position="60"/>
        <end position="271"/>
    </location>
</feature>
<dbReference type="InterPro" id="IPR027939">
    <property type="entry name" value="NMT1/THI5"/>
</dbReference>
<dbReference type="InterPro" id="IPR006311">
    <property type="entry name" value="TAT_signal"/>
</dbReference>
<gene>
    <name evidence="14" type="ORF">RM445_10440</name>
</gene>
<organism evidence="14 15">
    <name type="scientific">Pseudonocardia charpentierae</name>
    <dbReference type="NCBI Taxonomy" id="3075545"/>
    <lineage>
        <taxon>Bacteria</taxon>
        <taxon>Bacillati</taxon>
        <taxon>Actinomycetota</taxon>
        <taxon>Actinomycetes</taxon>
        <taxon>Pseudonocardiales</taxon>
        <taxon>Pseudonocardiaceae</taxon>
        <taxon>Pseudonocardia</taxon>
    </lineage>
</organism>
<dbReference type="PANTHER" id="PTHR31528">
    <property type="entry name" value="4-AMINO-5-HYDROXYMETHYL-2-METHYLPYRIMIDINE PHOSPHATE SYNTHASE THI11-RELATED"/>
    <property type="match status" value="1"/>
</dbReference>
<dbReference type="Proteomes" id="UP001183202">
    <property type="component" value="Unassembled WGS sequence"/>
</dbReference>
<evidence type="ECO:0000256" key="3">
    <source>
        <dbReference type="ARBA" id="ARBA00009406"/>
    </source>
</evidence>
<comment type="pathway">
    <text evidence="2">Cofactor biosynthesis; thiamine diphosphate biosynthesis.</text>
</comment>
<evidence type="ECO:0000313" key="14">
    <source>
        <dbReference type="EMBL" id="MDT0349940.1"/>
    </source>
</evidence>
<evidence type="ECO:0000256" key="6">
    <source>
        <dbReference type="ARBA" id="ARBA00022723"/>
    </source>
</evidence>